<dbReference type="EMBL" id="DVMQ01000006">
    <property type="protein sequence ID" value="HIU23704.1"/>
    <property type="molecule type" value="Genomic_DNA"/>
</dbReference>
<comment type="similarity">
    <text evidence="2">Belongs to the SUA5 family.</text>
</comment>
<comment type="subcellular location">
    <subcellularLocation>
        <location evidence="1">Cytoplasm</location>
    </subcellularLocation>
</comment>
<reference evidence="13" key="1">
    <citation type="submission" date="2020-10" db="EMBL/GenBank/DDBJ databases">
        <authorList>
            <person name="Gilroy R."/>
        </authorList>
    </citation>
    <scope>NUCLEOTIDE SEQUENCE</scope>
    <source>
        <strain evidence="13">ChiHjej12B11-29160</strain>
    </source>
</reference>
<evidence type="ECO:0000256" key="11">
    <source>
        <dbReference type="ARBA" id="ARBA00048366"/>
    </source>
</evidence>
<dbReference type="PANTHER" id="PTHR17490">
    <property type="entry name" value="SUA5"/>
    <property type="match status" value="1"/>
</dbReference>
<evidence type="ECO:0000256" key="9">
    <source>
        <dbReference type="ARBA" id="ARBA00022840"/>
    </source>
</evidence>
<dbReference type="EC" id="2.7.7.87" evidence="3"/>
<evidence type="ECO:0000256" key="5">
    <source>
        <dbReference type="ARBA" id="ARBA00022679"/>
    </source>
</evidence>
<dbReference type="InterPro" id="IPR017945">
    <property type="entry name" value="DHBP_synth_RibB-like_a/b_dom"/>
</dbReference>
<evidence type="ECO:0000256" key="10">
    <source>
        <dbReference type="ARBA" id="ARBA00029774"/>
    </source>
</evidence>
<keyword evidence="4" id="KW-0963">Cytoplasm</keyword>
<evidence type="ECO:0000256" key="7">
    <source>
        <dbReference type="ARBA" id="ARBA00022695"/>
    </source>
</evidence>
<dbReference type="GO" id="GO:0008033">
    <property type="term" value="P:tRNA processing"/>
    <property type="evidence" value="ECO:0007669"/>
    <property type="project" value="UniProtKB-KW"/>
</dbReference>
<keyword evidence="6" id="KW-0819">tRNA processing</keyword>
<sequence length="214" mass="22777">MGSVVAVDQTHPSEAVLEQALAVLQNKGVLVMPTDSVYGIGCAAFPNNPAHRRIFTIKQRDLAQTLPWLVGTSDALQRYGKNVPSWMVNLAQTFWPGALTLVVPASDEVAPEYRNAQDNTIGLRMPASPLVCTLSLRLGMPLATTSANTHGAPSPTSAHELEQRIIDAADLTLDAGPAPKGVASTVVSCDVSGRPRILREGFLSRDQILEVAGM</sequence>
<dbReference type="AlphaFoldDB" id="A0A9D1HW87"/>
<comment type="caution">
    <text evidence="13">The sequence shown here is derived from an EMBL/GenBank/DDBJ whole genome shotgun (WGS) entry which is preliminary data.</text>
</comment>
<dbReference type="InterPro" id="IPR050156">
    <property type="entry name" value="TC-AMP_synthase_SUA5"/>
</dbReference>
<dbReference type="GO" id="GO:0003725">
    <property type="term" value="F:double-stranded RNA binding"/>
    <property type="evidence" value="ECO:0007669"/>
    <property type="project" value="InterPro"/>
</dbReference>
<dbReference type="PROSITE" id="PS51163">
    <property type="entry name" value="YRDC"/>
    <property type="match status" value="1"/>
</dbReference>
<evidence type="ECO:0000313" key="13">
    <source>
        <dbReference type="EMBL" id="HIU23704.1"/>
    </source>
</evidence>
<dbReference type="GO" id="GO:0006450">
    <property type="term" value="P:regulation of translational fidelity"/>
    <property type="evidence" value="ECO:0007669"/>
    <property type="project" value="TreeGrafter"/>
</dbReference>
<dbReference type="Gene3D" id="3.90.870.10">
    <property type="entry name" value="DHBP synthase"/>
    <property type="match status" value="1"/>
</dbReference>
<name>A0A9D1HW87_9ACTN</name>
<organism evidence="13 14">
    <name type="scientific">Candidatus Coprovicinus avistercoris</name>
    <dbReference type="NCBI Taxonomy" id="2840754"/>
    <lineage>
        <taxon>Bacteria</taxon>
        <taxon>Bacillati</taxon>
        <taxon>Actinomycetota</taxon>
        <taxon>Coriobacteriia</taxon>
        <taxon>Coriobacteriales</taxon>
        <taxon>Coriobacteriaceae</taxon>
        <taxon>Coriobacteriaceae incertae sedis</taxon>
        <taxon>Candidatus Coprovicinus</taxon>
    </lineage>
</organism>
<dbReference type="GO" id="GO:0000049">
    <property type="term" value="F:tRNA binding"/>
    <property type="evidence" value="ECO:0007669"/>
    <property type="project" value="TreeGrafter"/>
</dbReference>
<reference evidence="13" key="2">
    <citation type="journal article" date="2021" name="PeerJ">
        <title>Extensive microbial diversity within the chicken gut microbiome revealed by metagenomics and culture.</title>
        <authorList>
            <person name="Gilroy R."/>
            <person name="Ravi A."/>
            <person name="Getino M."/>
            <person name="Pursley I."/>
            <person name="Horton D.L."/>
            <person name="Alikhan N.F."/>
            <person name="Baker D."/>
            <person name="Gharbi K."/>
            <person name="Hall N."/>
            <person name="Watson M."/>
            <person name="Adriaenssens E.M."/>
            <person name="Foster-Nyarko E."/>
            <person name="Jarju S."/>
            <person name="Secka A."/>
            <person name="Antonio M."/>
            <person name="Oren A."/>
            <person name="Chaudhuri R.R."/>
            <person name="La Ragione R."/>
            <person name="Hildebrand F."/>
            <person name="Pallen M.J."/>
        </authorList>
    </citation>
    <scope>NUCLEOTIDE SEQUENCE</scope>
    <source>
        <strain evidence="13">ChiHjej12B11-29160</strain>
    </source>
</reference>
<dbReference type="Pfam" id="PF01300">
    <property type="entry name" value="Sua5_yciO_yrdC"/>
    <property type="match status" value="1"/>
</dbReference>
<feature type="domain" description="YrdC-like" evidence="12">
    <location>
        <begin position="14"/>
        <end position="203"/>
    </location>
</feature>
<evidence type="ECO:0000256" key="4">
    <source>
        <dbReference type="ARBA" id="ARBA00022490"/>
    </source>
</evidence>
<dbReference type="GO" id="GO:0061710">
    <property type="term" value="F:L-threonylcarbamoyladenylate synthase"/>
    <property type="evidence" value="ECO:0007669"/>
    <property type="project" value="UniProtKB-EC"/>
</dbReference>
<evidence type="ECO:0000256" key="2">
    <source>
        <dbReference type="ARBA" id="ARBA00007663"/>
    </source>
</evidence>
<gene>
    <name evidence="13" type="ORF">IAD17_02115</name>
</gene>
<keyword evidence="5" id="KW-0808">Transferase</keyword>
<comment type="catalytic activity">
    <reaction evidence="11">
        <text>L-threonine + hydrogencarbonate + ATP = L-threonylcarbamoyladenylate + diphosphate + H2O</text>
        <dbReference type="Rhea" id="RHEA:36407"/>
        <dbReference type="ChEBI" id="CHEBI:15377"/>
        <dbReference type="ChEBI" id="CHEBI:17544"/>
        <dbReference type="ChEBI" id="CHEBI:30616"/>
        <dbReference type="ChEBI" id="CHEBI:33019"/>
        <dbReference type="ChEBI" id="CHEBI:57926"/>
        <dbReference type="ChEBI" id="CHEBI:73682"/>
        <dbReference type="EC" id="2.7.7.87"/>
    </reaction>
</comment>
<keyword evidence="9" id="KW-0067">ATP-binding</keyword>
<dbReference type="SUPFAM" id="SSF55821">
    <property type="entry name" value="YrdC/RibB"/>
    <property type="match status" value="1"/>
</dbReference>
<protein>
    <recommendedName>
        <fullName evidence="10">L-threonylcarbamoyladenylate synthase</fullName>
        <ecNumber evidence="3">2.7.7.87</ecNumber>
    </recommendedName>
    <alternativeName>
        <fullName evidence="10">L-threonylcarbamoyladenylate synthase</fullName>
    </alternativeName>
</protein>
<evidence type="ECO:0000256" key="6">
    <source>
        <dbReference type="ARBA" id="ARBA00022694"/>
    </source>
</evidence>
<evidence type="ECO:0000259" key="12">
    <source>
        <dbReference type="PROSITE" id="PS51163"/>
    </source>
</evidence>
<accession>A0A9D1HW87</accession>
<dbReference type="Proteomes" id="UP000824078">
    <property type="component" value="Unassembled WGS sequence"/>
</dbReference>
<dbReference type="GO" id="GO:0005524">
    <property type="term" value="F:ATP binding"/>
    <property type="evidence" value="ECO:0007669"/>
    <property type="project" value="UniProtKB-KW"/>
</dbReference>
<dbReference type="NCBIfam" id="TIGR00057">
    <property type="entry name" value="L-threonylcarbamoyladenylate synthase"/>
    <property type="match status" value="1"/>
</dbReference>
<evidence type="ECO:0000313" key="14">
    <source>
        <dbReference type="Proteomes" id="UP000824078"/>
    </source>
</evidence>
<evidence type="ECO:0000256" key="8">
    <source>
        <dbReference type="ARBA" id="ARBA00022741"/>
    </source>
</evidence>
<keyword evidence="7" id="KW-0548">Nucleotidyltransferase</keyword>
<dbReference type="GO" id="GO:0005737">
    <property type="term" value="C:cytoplasm"/>
    <property type="evidence" value="ECO:0007669"/>
    <property type="project" value="UniProtKB-SubCell"/>
</dbReference>
<dbReference type="PANTHER" id="PTHR17490:SF16">
    <property type="entry name" value="THREONYLCARBAMOYL-AMP SYNTHASE"/>
    <property type="match status" value="1"/>
</dbReference>
<dbReference type="InterPro" id="IPR006070">
    <property type="entry name" value="Sua5-like_dom"/>
</dbReference>
<proteinExistence type="inferred from homology"/>
<evidence type="ECO:0000256" key="1">
    <source>
        <dbReference type="ARBA" id="ARBA00004496"/>
    </source>
</evidence>
<evidence type="ECO:0000256" key="3">
    <source>
        <dbReference type="ARBA" id="ARBA00012584"/>
    </source>
</evidence>
<keyword evidence="8" id="KW-0547">Nucleotide-binding</keyword>